<dbReference type="InterPro" id="IPR016137">
    <property type="entry name" value="RGS"/>
</dbReference>
<dbReference type="GO" id="GO:0005737">
    <property type="term" value="C:cytoplasm"/>
    <property type="evidence" value="ECO:0007669"/>
    <property type="project" value="TreeGrafter"/>
</dbReference>
<gene>
    <name evidence="4" type="ORF">THRCLA_05928</name>
</gene>
<dbReference type="SUPFAM" id="SSF48097">
    <property type="entry name" value="Regulator of G-protein signaling, RGS"/>
    <property type="match status" value="1"/>
</dbReference>
<sequence>MQPGHSTTSPPPVLALDVKKLSRFFSEDKTPRKRLGNALEFLKSAGPEQQELFWRDVVNGSTFFSVLHAYLTELETMYVVMDKSSVINKLRNRKFQTEDWTDVFEGLEVLIKSNKTLLASGWQHNRFLQIFQKLLLAENMPFIKKYAFRCLALYSDILMDTDIDIRNTAQLLDSQSTDTQVGYGFTHLDLLAESIDFSPYASGNANVFLPERTYTVGSVVGWERPGPTQAEEPVDMLKYVMDLSLERSDNIKEIDVQRFLFWCDVLMHSFMPLLYPKVCIEVGFKEKTDKLGFFHHCPGSFQRVMARWLYKLRSKQKFMDALWSRKDYVDVVMETLRQRFAYRDPELIVDGMKFYAQLCKGTQYMPQAMKENINELHRSMIGHVSQVFHPGAQFEDPNIFLIGIELMELLSQQKLHIHSFAVLRKAVLATTDASYCLRDNPPGQAVLVPMVTTVFHTWIHGLAQPNGSSVEVWFELSSMVKKWLVNPTTSPAFGLEIIRRWKLEIKNLSHLLQLYFQKDIEKEELGREFSSFLVNEVASSSDAAMIVVDRLLHVIAPSTIVSLRPQMHQAVQEAVLEIILFWSDKPSLAAPSTLIALFGEWFLLACEVTAPELEKSRCVALQTACTIFTQRAAASLIPTHAAMLSRLLLKALQDDGRTNVVSTVLNHASDLFTRSIPGVGVLIPVMLRTIDGMITNVVALHRNLMNGGDKSNRRMPRFGSEMKNNMISSMQILFALLPLPAQFPEMLHMSWESRMQWMPRELHGTIDPIPELDAELHDVAGRCFQRILEFTFPDVTEVQQRALWGLYVLIVVQLRTNPSPLVKQYVVLLCDTCASPDSPLALTALSAVHALHRYHRELLAYEPALVQHIIMALSLLVQQQVEDASNVVRDLLENQPSEPTSPLHIPTITHSSSDNAVNGVNGRKRSNSWSGSVRGNEKLVIEPKPAPVVVEDNPILKTIALKTAAVFEGLSDWIIECDMILNDTAVLKLLFDALEAALIGSIPQGDWQIQVEQKRKAQHKMDMPLLFLGLAMRASLDSERHKTSLQCFSDIAMAAEGFLMHLMHHLHGFPSPAGVDQLVSSCTEFPEESDSASSPFNSLSFVYMNSIVLTVVGSVETSTARIVARDMTGTFTWDAVIPDFCNRSMPSPTPTNDLGASVEEPWEKHLPKAVGSDRERIEVAMDHAMVLTNQPSSDMCPLCGGRVFQKPGQPAAEKPPQMTPFPVARRVIPKGNTLPSMPNYVFHEETLEEGSGNNGYHDIYICQCDPEVLKSKSDIVITKPQIPVCQLFSIDQDVDYIGGLDHERSMLDLLVDSIPMHYRDCGGDLIDKTLLGGRFTMQKYLDMEWRDMYDGQGGPLSLDSTEVTGFTFLQRLIHDEECYAYLKTFLAKEDKGKEIIDFCDAFKKYERSFDGSDRFSQASLIYWEFFSPESVQFVTFPYKVSSDIQHALQEAQGTSENTLPLTLFQGALDFVESQCFVAEGRLDRFIASINDACNKSAQQNEANSNSPFPFAVPPQLALYDSFSVMELNIRICAETLQMKKSNKLLQPKLPSASAALPLAFLQKARISPLDMCRLLLAQLGILPNENSVSHNHVHILENGVKLERSLKHLDKTPSRETMKIGVVYVGPEQSTQQEILGNSEGSVEYEQFLLEIGWPVNLATHKGFAGGLDHNPQTLSNGQSTLYYSNSTTEVIFHIVTKMPTKPNDPQQIDKKRHVGNDHVHIVWSDNPRAYSSTTITSNFNFVQIVIFPLRNSSEGLYLIDVLTKPNVPNFGPLIGGMIVTKSDLPELVRQTVMNANRACRQTSAWYLPPYPTRRKLIEEIVERYSSDYSEKSMLTSLFKIPSPADGHSI</sequence>
<comment type="caution">
    <text evidence="4">The sequence shown here is derived from an EMBL/GenBank/DDBJ whole genome shotgun (WGS) entry which is preliminary data.</text>
</comment>
<keyword evidence="1" id="KW-0343">GTPase activation</keyword>
<feature type="domain" description="RGS" evidence="3">
    <location>
        <begin position="1368"/>
        <end position="1471"/>
    </location>
</feature>
<dbReference type="Gene3D" id="1.10.167.10">
    <property type="entry name" value="Regulator of G-protein Signalling 4, domain 2"/>
    <property type="match status" value="1"/>
</dbReference>
<keyword evidence="5" id="KW-1185">Reference proteome</keyword>
<dbReference type="InterPro" id="IPR044926">
    <property type="entry name" value="RGS_subdomain_2"/>
</dbReference>
<organism evidence="4 5">
    <name type="scientific">Thraustotheca clavata</name>
    <dbReference type="NCBI Taxonomy" id="74557"/>
    <lineage>
        <taxon>Eukaryota</taxon>
        <taxon>Sar</taxon>
        <taxon>Stramenopiles</taxon>
        <taxon>Oomycota</taxon>
        <taxon>Saprolegniomycetes</taxon>
        <taxon>Saprolegniales</taxon>
        <taxon>Achlyaceae</taxon>
        <taxon>Thraustotheca</taxon>
    </lineage>
</organism>
<dbReference type="Proteomes" id="UP000243217">
    <property type="component" value="Unassembled WGS sequence"/>
</dbReference>
<protein>
    <recommendedName>
        <fullName evidence="6">Rap-GAP domain-containing protein</fullName>
    </recommendedName>
</protein>
<evidence type="ECO:0008006" key="6">
    <source>
        <dbReference type="Google" id="ProtNLM"/>
    </source>
</evidence>
<dbReference type="PANTHER" id="PTHR10063:SF11">
    <property type="entry name" value="RHO GTPASE-ACTIVATING PROTEIN CG5521-RELATED"/>
    <property type="match status" value="1"/>
</dbReference>
<dbReference type="SUPFAM" id="SSF48371">
    <property type="entry name" value="ARM repeat"/>
    <property type="match status" value="1"/>
</dbReference>
<dbReference type="GO" id="GO:0005096">
    <property type="term" value="F:GTPase activator activity"/>
    <property type="evidence" value="ECO:0007669"/>
    <property type="project" value="UniProtKB-KW"/>
</dbReference>
<dbReference type="EMBL" id="JNBS01001697">
    <property type="protein sequence ID" value="OQS00529.1"/>
    <property type="molecule type" value="Genomic_DNA"/>
</dbReference>
<dbReference type="PANTHER" id="PTHR10063">
    <property type="entry name" value="TUBERIN"/>
    <property type="match status" value="1"/>
</dbReference>
<dbReference type="STRING" id="74557.A0A1V9ZRC0"/>
<dbReference type="PROSITE" id="PS50132">
    <property type="entry name" value="RGS"/>
    <property type="match status" value="1"/>
</dbReference>
<dbReference type="FunFam" id="3.40.50.11210:FF:000001">
    <property type="entry name" value="Ral GTPase-activating protein subunit alpha-1 isoform 1"/>
    <property type="match status" value="1"/>
</dbReference>
<dbReference type="InterPro" id="IPR036305">
    <property type="entry name" value="RGS_sf"/>
</dbReference>
<dbReference type="Gene3D" id="3.40.50.11210">
    <property type="entry name" value="Rap/Ran-GAP"/>
    <property type="match status" value="1"/>
</dbReference>
<name>A0A1V9ZRC0_9STRA</name>
<dbReference type="InterPro" id="IPR016024">
    <property type="entry name" value="ARM-type_fold"/>
</dbReference>
<accession>A0A1V9ZRC0</accession>
<proteinExistence type="predicted"/>
<dbReference type="GO" id="GO:0005634">
    <property type="term" value="C:nucleus"/>
    <property type="evidence" value="ECO:0007669"/>
    <property type="project" value="InterPro"/>
</dbReference>
<dbReference type="PROSITE" id="PS50085">
    <property type="entry name" value="RAPGAP"/>
    <property type="match status" value="1"/>
</dbReference>
<dbReference type="GO" id="GO:0051056">
    <property type="term" value="P:regulation of small GTPase mediated signal transduction"/>
    <property type="evidence" value="ECO:0007669"/>
    <property type="project" value="InterPro"/>
</dbReference>
<reference evidence="4 5" key="1">
    <citation type="journal article" date="2014" name="Genome Biol. Evol.">
        <title>The secreted proteins of Achlya hypogyna and Thraustotheca clavata identify the ancestral oomycete secretome and reveal gene acquisitions by horizontal gene transfer.</title>
        <authorList>
            <person name="Misner I."/>
            <person name="Blouin N."/>
            <person name="Leonard G."/>
            <person name="Richards T.A."/>
            <person name="Lane C.E."/>
        </authorList>
    </citation>
    <scope>NUCLEOTIDE SEQUENCE [LARGE SCALE GENOMIC DNA]</scope>
    <source>
        <strain evidence="4 5">ATCC 34112</strain>
    </source>
</reference>
<feature type="domain" description="Rap-GAP" evidence="2">
    <location>
        <begin position="1606"/>
        <end position="1821"/>
    </location>
</feature>
<dbReference type="OrthoDB" id="19311at2759"/>
<evidence type="ECO:0000313" key="5">
    <source>
        <dbReference type="Proteomes" id="UP000243217"/>
    </source>
</evidence>
<dbReference type="InterPro" id="IPR035974">
    <property type="entry name" value="Rap/Ran-GAP_sf"/>
</dbReference>
<dbReference type="SUPFAM" id="SSF111347">
    <property type="entry name" value="Rap/Ran-GAP"/>
    <property type="match status" value="1"/>
</dbReference>
<evidence type="ECO:0000313" key="4">
    <source>
        <dbReference type="EMBL" id="OQS00529.1"/>
    </source>
</evidence>
<dbReference type="InterPro" id="IPR000331">
    <property type="entry name" value="Rap/Ran_GAP_dom"/>
</dbReference>
<dbReference type="Pfam" id="PF02145">
    <property type="entry name" value="Rap_GAP"/>
    <property type="match status" value="1"/>
</dbReference>
<dbReference type="InterPro" id="IPR027107">
    <property type="entry name" value="Tuberin/Ral-act_asu"/>
</dbReference>
<evidence type="ECO:0000259" key="3">
    <source>
        <dbReference type="PROSITE" id="PS50132"/>
    </source>
</evidence>
<evidence type="ECO:0000256" key="1">
    <source>
        <dbReference type="ARBA" id="ARBA00022468"/>
    </source>
</evidence>
<evidence type="ECO:0000259" key="2">
    <source>
        <dbReference type="PROSITE" id="PS50085"/>
    </source>
</evidence>
<dbReference type="Pfam" id="PF00615">
    <property type="entry name" value="RGS"/>
    <property type="match status" value="1"/>
</dbReference>